<proteinExistence type="inferred from homology"/>
<dbReference type="FunFam" id="3.40.50.720:FF:000203">
    <property type="entry name" value="D-3-phosphoglycerate dehydrogenase (SerA)"/>
    <property type="match status" value="1"/>
</dbReference>
<dbReference type="Pfam" id="PF02826">
    <property type="entry name" value="2-Hacid_dh_C"/>
    <property type="match status" value="1"/>
</dbReference>
<accession>A0A3E2DNR2</accession>
<dbReference type="AlphaFoldDB" id="A0A3E2DNR2"/>
<keyword evidence="2" id="KW-0560">Oxidoreductase</keyword>
<sequence length="332" mass="36119">MKILCIADNFIPADYIRSGFSIIPELEKSSVIRTWNHDSIEDLQHDNLLVEQAGPDAIDIPAAIFDDVAEFDAIVTQFCPVPSSVMETATNLKVIGVLRGGTENVDTEAAAKHHIEVLNTPGRNAEAVAEFTLGMILAETRNIARSQANLRDGSWARDFPNVQSIPEIEGKTVGIVGLGQIGRRVAAFVQVMGARVAYYDPMVEEEAFERHYDMTSLATVSDILCVHARLTPQTHHLVSSEVLSALPSHAILINTARSGLVDEKALVRALRDRTIAGAALDTFDNEPLASDDPLLDLDNVTVTGHLAGSTIDAFRKTPAMLATRLHAALRRR</sequence>
<dbReference type="RefSeq" id="WP_065673295.1">
    <property type="nucleotide sequence ID" value="NZ_JASORL010000015.1"/>
</dbReference>
<dbReference type="CDD" id="cd12171">
    <property type="entry name" value="2-Hacid_dh_10"/>
    <property type="match status" value="1"/>
</dbReference>
<evidence type="ECO:0000256" key="3">
    <source>
        <dbReference type="ARBA" id="ARBA00023027"/>
    </source>
</evidence>
<comment type="similarity">
    <text evidence="1">Belongs to the D-isomer specific 2-hydroxyacid dehydrogenase family.</text>
</comment>
<name>A0A3E2DNR2_9ACTN</name>
<keyword evidence="3" id="KW-0520">NAD</keyword>
<evidence type="ECO:0000259" key="4">
    <source>
        <dbReference type="Pfam" id="PF02826"/>
    </source>
</evidence>
<dbReference type="Proteomes" id="UP000259211">
    <property type="component" value="Unassembled WGS sequence"/>
</dbReference>
<evidence type="ECO:0000313" key="5">
    <source>
        <dbReference type="EMBL" id="RFT47011.1"/>
    </source>
</evidence>
<evidence type="ECO:0000313" key="6">
    <source>
        <dbReference type="Proteomes" id="UP000259211"/>
    </source>
</evidence>
<dbReference type="InterPro" id="IPR036291">
    <property type="entry name" value="NAD(P)-bd_dom_sf"/>
</dbReference>
<evidence type="ECO:0000256" key="2">
    <source>
        <dbReference type="ARBA" id="ARBA00023002"/>
    </source>
</evidence>
<feature type="domain" description="D-isomer specific 2-hydroxyacid dehydrogenase NAD-binding" evidence="4">
    <location>
        <begin position="133"/>
        <end position="307"/>
    </location>
</feature>
<reference evidence="5 6" key="1">
    <citation type="submission" date="2017-07" db="EMBL/GenBank/DDBJ databases">
        <authorList>
            <person name="Sun Z.S."/>
            <person name="Albrecht U."/>
            <person name="Echele G."/>
            <person name="Lee C.C."/>
        </authorList>
    </citation>
    <scope>NUCLEOTIDE SEQUENCE [LARGE SCALE GENOMIC DNA]</scope>
    <source>
        <strain evidence="5 6">P16-029</strain>
    </source>
</reference>
<dbReference type="SUPFAM" id="SSF51735">
    <property type="entry name" value="NAD(P)-binding Rossmann-fold domains"/>
    <property type="match status" value="1"/>
</dbReference>
<dbReference type="PANTHER" id="PTHR42789">
    <property type="entry name" value="D-ISOMER SPECIFIC 2-HYDROXYACID DEHYDROGENASE FAMILY PROTEIN (AFU_ORTHOLOGUE AFUA_6G10090)"/>
    <property type="match status" value="1"/>
</dbReference>
<dbReference type="GO" id="GO:0051287">
    <property type="term" value="F:NAD binding"/>
    <property type="evidence" value="ECO:0007669"/>
    <property type="project" value="InterPro"/>
</dbReference>
<comment type="caution">
    <text evidence="5">The sequence shown here is derived from an EMBL/GenBank/DDBJ whole genome shotgun (WGS) entry which is preliminary data.</text>
</comment>
<dbReference type="GO" id="GO:0016616">
    <property type="term" value="F:oxidoreductase activity, acting on the CH-OH group of donors, NAD or NADP as acceptor"/>
    <property type="evidence" value="ECO:0007669"/>
    <property type="project" value="InterPro"/>
</dbReference>
<protein>
    <recommendedName>
        <fullName evidence="4">D-isomer specific 2-hydroxyacid dehydrogenase NAD-binding domain-containing protein</fullName>
    </recommendedName>
</protein>
<dbReference type="InterPro" id="IPR006140">
    <property type="entry name" value="D-isomer_DH_NAD-bd"/>
</dbReference>
<dbReference type="SUPFAM" id="SSF52283">
    <property type="entry name" value="Formate/glycerate dehydrogenase catalytic domain-like"/>
    <property type="match status" value="1"/>
</dbReference>
<evidence type="ECO:0000256" key="1">
    <source>
        <dbReference type="ARBA" id="ARBA00005854"/>
    </source>
</evidence>
<gene>
    <name evidence="5" type="ORF">CHT91_01505</name>
</gene>
<dbReference type="Gene3D" id="3.40.50.720">
    <property type="entry name" value="NAD(P)-binding Rossmann-like Domain"/>
    <property type="match status" value="2"/>
</dbReference>
<dbReference type="EMBL" id="NOWI01000001">
    <property type="protein sequence ID" value="RFT47011.1"/>
    <property type="molecule type" value="Genomic_DNA"/>
</dbReference>
<organism evidence="5 6">
    <name type="scientific">Cutibacterium avidum</name>
    <dbReference type="NCBI Taxonomy" id="33010"/>
    <lineage>
        <taxon>Bacteria</taxon>
        <taxon>Bacillati</taxon>
        <taxon>Actinomycetota</taxon>
        <taxon>Actinomycetes</taxon>
        <taxon>Propionibacteriales</taxon>
        <taxon>Propionibacteriaceae</taxon>
        <taxon>Cutibacterium</taxon>
    </lineage>
</organism>
<dbReference type="PANTHER" id="PTHR42789:SF1">
    <property type="entry name" value="D-ISOMER SPECIFIC 2-HYDROXYACID DEHYDROGENASE FAMILY PROTEIN (AFU_ORTHOLOGUE AFUA_6G10090)"/>
    <property type="match status" value="1"/>
</dbReference>
<dbReference type="InterPro" id="IPR050857">
    <property type="entry name" value="D-2-hydroxyacid_DH"/>
</dbReference>